<dbReference type="RefSeq" id="XP_007508913.1">
    <property type="nucleotide sequence ID" value="XM_007508851.1"/>
</dbReference>
<dbReference type="eggNOG" id="ENOG502RI4W">
    <property type="taxonomic scope" value="Eukaryota"/>
</dbReference>
<accession>K8EPZ7</accession>
<gene>
    <name evidence="2" type="ordered locus">Bathy15g01200</name>
</gene>
<organism evidence="2 3">
    <name type="scientific">Bathycoccus prasinos</name>
    <dbReference type="NCBI Taxonomy" id="41875"/>
    <lineage>
        <taxon>Eukaryota</taxon>
        <taxon>Viridiplantae</taxon>
        <taxon>Chlorophyta</taxon>
        <taxon>Mamiellophyceae</taxon>
        <taxon>Mamiellales</taxon>
        <taxon>Bathycoccaceae</taxon>
        <taxon>Bathycoccus</taxon>
    </lineage>
</organism>
<proteinExistence type="predicted"/>
<reference evidence="2 3" key="1">
    <citation type="submission" date="2011-10" db="EMBL/GenBank/DDBJ databases">
        <authorList>
            <person name="Genoscope - CEA"/>
        </authorList>
    </citation>
    <scope>NUCLEOTIDE SEQUENCE [LARGE SCALE GENOMIC DNA]</scope>
    <source>
        <strain evidence="2 3">RCC 1105</strain>
    </source>
</reference>
<name>K8EPZ7_9CHLO</name>
<dbReference type="EMBL" id="FO082264">
    <property type="protein sequence ID" value="CCO19999.1"/>
    <property type="molecule type" value="Genomic_DNA"/>
</dbReference>
<dbReference type="STRING" id="41875.K8EPZ7"/>
<feature type="region of interest" description="Disordered" evidence="1">
    <location>
        <begin position="419"/>
        <end position="536"/>
    </location>
</feature>
<feature type="compositionally biased region" description="Polar residues" evidence="1">
    <location>
        <begin position="510"/>
        <end position="529"/>
    </location>
</feature>
<dbReference type="GeneID" id="19011533"/>
<dbReference type="AlphaFoldDB" id="K8EPZ7"/>
<dbReference type="KEGG" id="bpg:Bathy15g01200"/>
<evidence type="ECO:0000313" key="3">
    <source>
        <dbReference type="Proteomes" id="UP000198341"/>
    </source>
</evidence>
<dbReference type="Proteomes" id="UP000198341">
    <property type="component" value="Chromosome 15"/>
</dbReference>
<feature type="compositionally biased region" description="Polar residues" evidence="1">
    <location>
        <begin position="489"/>
        <end position="498"/>
    </location>
</feature>
<keyword evidence="3" id="KW-1185">Reference proteome</keyword>
<sequence length="731" mass="78848">MASSLIPPPGSKSTVDEIVPLNKQVQNVKFVSFTQERDDYSANKARKGTKFYLVDEDSIPHLAIIGDEREQRDGHYSYRVSEEFANPELGIPPLKQGNLVGVRKWLKDRITQSAQQYKKRMMLMNSNGGNDVGMNGENAGGKPTKETKIVALSAAQLTRKKKQDIPDGASLIDHDAFVNASLRARKLEEKEFKWASTKENAFAFIRGTEVFEDLKAETRTVKVEDLEDENDDGYENQANHQVRENARALVEDAIAKIIKHSSSSKLSVVSEVIEALKTLKSSRLHLKRIAMDEYAFVDALKRLREDGKNARRSSHISTASKLASDLLKHIAGSIVGSVGALISSYDRAPPPAPPRVKPGYLVQLVDAAGNVISQTDVNAPTTTRAFAANAATTNVTNATALAQHQHRTATGATAGTAAAIPTLPPISPPSLRNRGAGSVQIKEEPHVQLPPSTATKKKTAAAAVAASSKHNKGTVGPGGKRKLKDILASSPSSYDTNASQSSKKKKQRQIFSRNNSFEQQGGTGTTEMNCDTATDDDAANNTGTTAKSAAAAKSLLGKGRKRCHVCSTVVGSPTRVCPHCKTALPMKVSASTKKEKAALLEGKEKNAALAKAAALNHQSNGGGKNSPAADIGESMLEFRRIFTNCKPSVLKVGAQKLIAELKERLDENSAMFASELSPGSAMNTKFILEELMQPLLEKVETTKLFNGANERPKGRRELLEALDAFIASYYS</sequence>
<dbReference type="OrthoDB" id="552188at2759"/>
<evidence type="ECO:0000313" key="2">
    <source>
        <dbReference type="EMBL" id="CCO19999.1"/>
    </source>
</evidence>
<protein>
    <submittedName>
        <fullName evidence="2">Uncharacterized protein</fullName>
    </submittedName>
</protein>
<evidence type="ECO:0000256" key="1">
    <source>
        <dbReference type="SAM" id="MobiDB-lite"/>
    </source>
</evidence>